<feature type="chain" id="PRO_5046616664" evidence="1">
    <location>
        <begin position="21"/>
        <end position="303"/>
    </location>
</feature>
<keyword evidence="1" id="KW-0732">Signal</keyword>
<dbReference type="EMBL" id="JAQQWI010000019">
    <property type="protein sequence ID" value="KAK7999201.1"/>
    <property type="molecule type" value="Genomic_DNA"/>
</dbReference>
<protein>
    <submittedName>
        <fullName evidence="2">Uncharacterized protein</fullName>
    </submittedName>
</protein>
<proteinExistence type="predicted"/>
<gene>
    <name evidence="2" type="ORF">PG991_014876</name>
</gene>
<evidence type="ECO:0000313" key="2">
    <source>
        <dbReference type="EMBL" id="KAK7999201.1"/>
    </source>
</evidence>
<organism evidence="2 3">
    <name type="scientific">Apiospora marii</name>
    <dbReference type="NCBI Taxonomy" id="335849"/>
    <lineage>
        <taxon>Eukaryota</taxon>
        <taxon>Fungi</taxon>
        <taxon>Dikarya</taxon>
        <taxon>Ascomycota</taxon>
        <taxon>Pezizomycotina</taxon>
        <taxon>Sordariomycetes</taxon>
        <taxon>Xylariomycetidae</taxon>
        <taxon>Amphisphaeriales</taxon>
        <taxon>Apiosporaceae</taxon>
        <taxon>Apiospora</taxon>
    </lineage>
</organism>
<accession>A0ABR1R5H9</accession>
<sequence>MRFFPFVITSLLAFAHSAWADDQPPVGTWTLSNVRRSRSPDNTTCNWSFALEASEIKGARPPAQCKFEVRGTKELGCDKHDLGNVPCTDGVSHYSIGGGWSNQGFVVISIVNPDENAQAYFGYSGEALNSNNGSGPLPSQDKEAYRIASRVLRRAGVEKSSRGVEDAAVWTISSLIRGKLWQIYPHSLEHVMVLISCEVVNQEAQWINLAFTIEDDKQNKVPCNLHIEGPVNTNLSTWSWYDQTCTGSEWSVSMGYVNETDSGIMTLVSPARTREAFFGFPKINAAQGPMSAGPEPASNCNCA</sequence>
<name>A0ABR1R5H9_9PEZI</name>
<keyword evidence="3" id="KW-1185">Reference proteome</keyword>
<feature type="signal peptide" evidence="1">
    <location>
        <begin position="1"/>
        <end position="20"/>
    </location>
</feature>
<dbReference type="Proteomes" id="UP001396898">
    <property type="component" value="Unassembled WGS sequence"/>
</dbReference>
<reference evidence="2 3" key="1">
    <citation type="submission" date="2023-01" db="EMBL/GenBank/DDBJ databases">
        <title>Analysis of 21 Apiospora genomes using comparative genomics revels a genus with tremendous synthesis potential of carbohydrate active enzymes and secondary metabolites.</title>
        <authorList>
            <person name="Sorensen T."/>
        </authorList>
    </citation>
    <scope>NUCLEOTIDE SEQUENCE [LARGE SCALE GENOMIC DNA]</scope>
    <source>
        <strain evidence="2 3">CBS 20057</strain>
    </source>
</reference>
<evidence type="ECO:0000313" key="3">
    <source>
        <dbReference type="Proteomes" id="UP001396898"/>
    </source>
</evidence>
<evidence type="ECO:0000256" key="1">
    <source>
        <dbReference type="SAM" id="SignalP"/>
    </source>
</evidence>
<comment type="caution">
    <text evidence="2">The sequence shown here is derived from an EMBL/GenBank/DDBJ whole genome shotgun (WGS) entry which is preliminary data.</text>
</comment>